<gene>
    <name evidence="2" type="ORF">BSAL_48010</name>
</gene>
<feature type="compositionally biased region" description="Polar residues" evidence="1">
    <location>
        <begin position="1885"/>
        <end position="1895"/>
    </location>
</feature>
<feature type="compositionally biased region" description="Low complexity" evidence="1">
    <location>
        <begin position="1708"/>
        <end position="1718"/>
    </location>
</feature>
<feature type="region of interest" description="Disordered" evidence="1">
    <location>
        <begin position="1951"/>
        <end position="2048"/>
    </location>
</feature>
<feature type="region of interest" description="Disordered" evidence="1">
    <location>
        <begin position="1885"/>
        <end position="1920"/>
    </location>
</feature>
<feature type="compositionally biased region" description="Acidic residues" evidence="1">
    <location>
        <begin position="1719"/>
        <end position="1730"/>
    </location>
</feature>
<feature type="compositionally biased region" description="Pro residues" evidence="1">
    <location>
        <begin position="2038"/>
        <end position="2048"/>
    </location>
</feature>
<protein>
    <submittedName>
        <fullName evidence="2">Uncharacterized protein</fullName>
    </submittedName>
</protein>
<evidence type="ECO:0000313" key="2">
    <source>
        <dbReference type="EMBL" id="CUG94403.1"/>
    </source>
</evidence>
<reference evidence="3" key="1">
    <citation type="submission" date="2015-09" db="EMBL/GenBank/DDBJ databases">
        <authorList>
            <consortium name="Pathogen Informatics"/>
        </authorList>
    </citation>
    <scope>NUCLEOTIDE SEQUENCE [LARGE SCALE GENOMIC DNA]</scope>
    <source>
        <strain evidence="3">Lake Konstanz</strain>
    </source>
</reference>
<feature type="compositionally biased region" description="Polar residues" evidence="1">
    <location>
        <begin position="2014"/>
        <end position="2030"/>
    </location>
</feature>
<sequence>MKSLCKSGHSHDLKKSVITTGTILPTRLLLLLPLLLLSRVEKATVGASASPLASCTTATESSLSLLALQWTNAALIEYVYPPAGTTLHGGPAGSFLYTTGVSTSSPTTSPAVCSWSVGTEPQLALLSTSSSFITTWNATFAQWDEAFSKLKNVTSIDGVTGSTAQSSSSPLANTSIMSTGTVLLPSELCFAKPSIATTPNNASAFCVASLSSSNTLGCLLDPDNVIQNITTSTVADYLNRVVAQRALSRRWFSASIDFAMEAQQAYAFYSSTAASVASSATVSNVSAAERDLVLRGIASSLQPLLEAHFIDTLTQKWQWIESLIATSNLAFLSAASSTSTTSDCPTEFLSTWMTASSVSMGISIVEAALGTAVSLLLAAQSDMQVRVRTQCVLETYAVARFLEEDLPVFVTTSLQPQASTWTATTLMTLANLQLATNVGRLENIISTRLTLSAVLAMLNLLPSSPSGAATFSPPVALVAQCLADWFSNITMATSYIPSADDWSASSSSSAAGAFLQWLRQSSSTGVSQCFTLQTSSVTPIGYQGEDSNEPVEDMEWFLDFTNATNSISFEQITVGNATISSAIRGSLRTSGIPRLRSVSDQGLVPVLFTFLMPPSAIASTLGSSSAAVIAASTTSAIRSAGLPLGGGGSLFGNVFALINPPVSDLRPLPAATTTASSVSSFIWNDTVQGGPVASNSCGPGYLQLRDYDTNDTICEQCRNEPPAMLTTSTTLSSTYLFCTGDGYARACVNKPGGVGNDNISAYIPQGNSQLNSSDCPFYCRSYYQYRNGSRCVDTGVGKYANSNTSQDDCATHPALFSQVVSDLIVTPATVSADFVKWSAYVSPGAFQAPNSCAFSVRRRMISERFDVTGGPGSAASTAVGGRTLANTLLWCNRSSQNFGRGSPAPPIGLQLRLQGLFTASDVLAAHRKAGSTRLAFQLAEVFGENESIAASSTSSASSSEADTTSGGWSWYLVTSIDVVSSTALPSTVSMQLWFNASFVASGNPTAFANAPHSLLFFSFNKTYSWSTFVTTVSAATGKKTFSAGVSLNLESGLLSFSLDGKVLGPVQSIPWTTSLTTAPCVTNFSAASAQKGKTLRLSIGGWLASFDSPLGMVVTRLGISDELPQSFYFLPINLTRVGFSGVPFGRSHFTSSTTGTSATTTKDVWSELVVLPSVENVTGGSSSSCNATTTASSSSFVLRTRVDDGSAFAATPPNRVNHLVYLNSLSSLFQQSNVTWNGVCRGGTYQNNFGSQLLRSSCTVCPLGSMWQTTASVLNSSTSSSSSSTSSSSSLAQRCSCLSTRALVNNTCIPLSPAYGTPTFVESNTTTSITDGSAMILNTNKREKTFLFAVAMNTTLATTSSATTANSTSTAASLILNGTLETTVSCTSTTVFGVPLTEIVIDCDDPLRKTLCSVYVTLTVDFSNSATSSSSGAKGDLCRISIRTTQLYRYPSSTIARQYTFWPKPPAVGQGNLNTVNGTILADTATNISLSVRNYSFYSTASTFFLAQAANTLFTNSSSSGASSSVDSPTLSLLQAMASSATASCQMVVLLSFHTSPPPPAISTTSSSSSWSSASTLVPMTSPVMFVFPATTAVNGMTLDFSLSTSSTSVSPFSGNVAVLNISITSSAGYFAPSDSLVVYVVSASYVQGQLTPVPNSAANALAHPAVIALGILTLFMTSGAFVWTIRRRPPSCFGKLCQPQDEKSPDNSDSASASSETTYDDDDDDDDEFSSSSESGGGAGEQWDDQLSRRSAASRASGASAAVAQQLPSSGGGGRGVGPSAATTISSQHSNIPSQSATRVPPQRSFTHSPFGRQQEDTTSVTPQQHRDIQPSAPTIDIVGDAHTTFSSHSAGGSVFYDMSFDRSGGPLAPPPAPRGRGADPSFMTSSSHVTMSGSIDHELSRSARSRWRQRTIAAQSGSDDLRRTVPLDDASIAVQAPVENNHRCIAEPALLSNNASDKQQKRRSHSGATDKKHETDKPGTKEERRKNDEREERRQNSSAVVALRVQQQHQQSNNAPQPTLVSTNSKEVPNQRPWKTAPPLPPPFDR</sequence>
<proteinExistence type="predicted"/>
<accession>A0A0S4JW01</accession>
<feature type="compositionally biased region" description="Low complexity" evidence="1">
    <location>
        <begin position="1750"/>
        <end position="1765"/>
    </location>
</feature>
<evidence type="ECO:0000313" key="3">
    <source>
        <dbReference type="Proteomes" id="UP000051952"/>
    </source>
</evidence>
<dbReference type="VEuPathDB" id="TriTrypDB:BSAL_48010"/>
<feature type="compositionally biased region" description="Polar residues" evidence="1">
    <location>
        <begin position="1782"/>
        <end position="1809"/>
    </location>
</feature>
<dbReference type="Proteomes" id="UP000051952">
    <property type="component" value="Unassembled WGS sequence"/>
</dbReference>
<evidence type="ECO:0000256" key="1">
    <source>
        <dbReference type="SAM" id="MobiDB-lite"/>
    </source>
</evidence>
<feature type="region of interest" description="Disordered" evidence="1">
    <location>
        <begin position="1697"/>
        <end position="1829"/>
    </location>
</feature>
<feature type="compositionally biased region" description="Basic and acidic residues" evidence="1">
    <location>
        <begin position="1970"/>
        <end position="1997"/>
    </location>
</feature>
<dbReference type="EMBL" id="CYKH01002245">
    <property type="protein sequence ID" value="CUG94403.1"/>
    <property type="molecule type" value="Genomic_DNA"/>
</dbReference>
<name>A0A0S4JW01_BODSA</name>
<keyword evidence="3" id="KW-1185">Reference proteome</keyword>
<organism evidence="2 3">
    <name type="scientific">Bodo saltans</name>
    <name type="common">Flagellated protozoan</name>
    <dbReference type="NCBI Taxonomy" id="75058"/>
    <lineage>
        <taxon>Eukaryota</taxon>
        <taxon>Discoba</taxon>
        <taxon>Euglenozoa</taxon>
        <taxon>Kinetoplastea</taxon>
        <taxon>Metakinetoplastina</taxon>
        <taxon>Eubodonida</taxon>
        <taxon>Bodonidae</taxon>
        <taxon>Bodo</taxon>
    </lineage>
</organism>